<feature type="transmembrane region" description="Helical" evidence="1">
    <location>
        <begin position="193"/>
        <end position="210"/>
    </location>
</feature>
<dbReference type="AlphaFoldDB" id="A0A2N5M351"/>
<name>A0A2N5M351_9BACI</name>
<feature type="transmembrane region" description="Helical" evidence="1">
    <location>
        <begin position="121"/>
        <end position="149"/>
    </location>
</feature>
<proteinExistence type="predicted"/>
<feature type="transmembrane region" description="Helical" evidence="1">
    <location>
        <begin position="95"/>
        <end position="115"/>
    </location>
</feature>
<accession>A0A2N5M351</accession>
<keyword evidence="1" id="KW-1133">Transmembrane helix</keyword>
<keyword evidence="1" id="KW-0812">Transmembrane</keyword>
<evidence type="ECO:0000313" key="3">
    <source>
        <dbReference type="Proteomes" id="UP000234748"/>
    </source>
</evidence>
<evidence type="ECO:0000313" key="2">
    <source>
        <dbReference type="EMBL" id="PLT28799.1"/>
    </source>
</evidence>
<gene>
    <name evidence="2" type="ORF">CUU66_16415</name>
</gene>
<keyword evidence="3" id="KW-1185">Reference proteome</keyword>
<dbReference type="Proteomes" id="UP000234748">
    <property type="component" value="Unassembled WGS sequence"/>
</dbReference>
<organism evidence="2 3">
    <name type="scientific">Peribacillus deserti</name>
    <dbReference type="NCBI Taxonomy" id="673318"/>
    <lineage>
        <taxon>Bacteria</taxon>
        <taxon>Bacillati</taxon>
        <taxon>Bacillota</taxon>
        <taxon>Bacilli</taxon>
        <taxon>Bacillales</taxon>
        <taxon>Bacillaceae</taxon>
        <taxon>Peribacillus</taxon>
    </lineage>
</organism>
<evidence type="ECO:0000256" key="1">
    <source>
        <dbReference type="SAM" id="Phobius"/>
    </source>
</evidence>
<keyword evidence="1" id="KW-0472">Membrane</keyword>
<feature type="transmembrane region" description="Helical" evidence="1">
    <location>
        <begin position="170"/>
        <end position="187"/>
    </location>
</feature>
<comment type="caution">
    <text evidence="2">The sequence shown here is derived from an EMBL/GenBank/DDBJ whole genome shotgun (WGS) entry which is preliminary data.</text>
</comment>
<protein>
    <recommendedName>
        <fullName evidence="4">DUF624 domain-containing protein</fullName>
    </recommendedName>
</protein>
<sequence length="213" mass="24709">MSANGGKYPFSKKVNGMNKSKFIDSRFHGIMDIAYGLVKASLLFWEYLIRNFVVFGAAKSFCTLLETVNELFEGSGKPVRELFRENSTKYSYKKLSLVAFLLIIYVYAFIILPFPKTFNNYYASIIKFGCLYLLLLGVLFFSYISWILVTKNVTVKQAVMYGFYLMVKRFFRSILLIIIMVAITYVADINFLFFLFFAPGIFAMCVRFILRKI</sequence>
<reference evidence="2 3" key="1">
    <citation type="submission" date="2017-11" db="EMBL/GenBank/DDBJ databases">
        <title>Comparitive Functional Genomics of Dry Heat Resistant strains isolated from the Viking Spacecraft.</title>
        <authorList>
            <person name="Seuylemezian A."/>
            <person name="Cooper K."/>
            <person name="Vaishampayan P."/>
        </authorList>
    </citation>
    <scope>NUCLEOTIDE SEQUENCE [LARGE SCALE GENOMIC DNA]</scope>
    <source>
        <strain evidence="2 3">V1-29</strain>
    </source>
</reference>
<evidence type="ECO:0008006" key="4">
    <source>
        <dbReference type="Google" id="ProtNLM"/>
    </source>
</evidence>
<dbReference type="EMBL" id="PGUY01000051">
    <property type="protein sequence ID" value="PLT28799.1"/>
    <property type="molecule type" value="Genomic_DNA"/>
</dbReference>